<reference evidence="4 5" key="1">
    <citation type="submission" date="2017-10" db="EMBL/GenBank/DDBJ databases">
        <title>Effective Description of Clostridium neonatale sp. nov. linked to necrotizing enterocolitis in neonates and a clarification of species assignable to the genus Clostridium (Prazmowski 1880) emend. Lawson and Rainey 2016.</title>
        <authorList>
            <person name="Bernard K."/>
            <person name="Burdz T."/>
            <person name="Wiebe D."/>
            <person name="Balcewich B."/>
            <person name="Alfa M."/>
            <person name="Bernier A.-M."/>
        </authorList>
    </citation>
    <scope>NUCLEOTIDE SEQUENCE [LARGE SCALE GENOMIC DNA]</scope>
    <source>
        <strain evidence="4 5">LCDC99A005</strain>
    </source>
</reference>
<evidence type="ECO:0000313" key="5">
    <source>
        <dbReference type="Proteomes" id="UP000220840"/>
    </source>
</evidence>
<dbReference type="Proteomes" id="UP000220840">
    <property type="component" value="Unassembled WGS sequence"/>
</dbReference>
<dbReference type="GO" id="GO:0015888">
    <property type="term" value="P:thiamine transport"/>
    <property type="evidence" value="ECO:0007669"/>
    <property type="project" value="TreeGrafter"/>
</dbReference>
<dbReference type="AlphaFoldDB" id="A0A2A7ME99"/>
<dbReference type="Gene3D" id="3.40.190.10">
    <property type="entry name" value="Periplasmic binding protein-like II"/>
    <property type="match status" value="2"/>
</dbReference>
<dbReference type="PROSITE" id="PS51257">
    <property type="entry name" value="PROKAR_LIPOPROTEIN"/>
    <property type="match status" value="1"/>
</dbReference>
<organism evidence="4 5">
    <name type="scientific">Clostridium neonatale</name>
    <dbReference type="NCBI Taxonomy" id="137838"/>
    <lineage>
        <taxon>Bacteria</taxon>
        <taxon>Bacillati</taxon>
        <taxon>Bacillota</taxon>
        <taxon>Clostridia</taxon>
        <taxon>Eubacteriales</taxon>
        <taxon>Clostridiaceae</taxon>
        <taxon>Clostridium</taxon>
    </lineage>
</organism>
<dbReference type="STRING" id="137838.GCA_001458595_01275"/>
<accession>A0A2A7ME99</accession>
<dbReference type="GO" id="GO:0030975">
    <property type="term" value="F:thiamine binding"/>
    <property type="evidence" value="ECO:0007669"/>
    <property type="project" value="TreeGrafter"/>
</dbReference>
<name>A0A2A7ME99_9CLOT</name>
<sequence>MIKKSLAAILLGTLTLTTLVGCGNASSNESGKKLVISTWGLSEDLLNENVFKPFEEKYGVDVVLEIGNNSERLTKLQNNPNSNVDLIYLAESFAEQGIEAGLFEEIDYSKVSNAELLNEKAQTTVERGFGPAYTLNSIGIVVDPSAGVEINSFEDLWKPELAGKIAIPDITTTNGPAIVAMASEKAGVDLESDNGAAAFKELEALKPNVVKTYSKSSDLANMFSSGEIVAAVSANFAYETIAKAKPEVKYVVPESGTYLNFNTININKNSKNKDLAYEFINYALSEEVQARAAKALSESPVNTKVELTDEEAKNLTYGSVVDNAKVLNFEYINSQMSTWLDTWNRIMN</sequence>
<dbReference type="OrthoDB" id="9769319at2"/>
<evidence type="ECO:0000313" key="4">
    <source>
        <dbReference type="EMBL" id="PEG29986.1"/>
    </source>
</evidence>
<evidence type="ECO:0000256" key="2">
    <source>
        <dbReference type="SAM" id="SignalP"/>
    </source>
</evidence>
<dbReference type="CDD" id="cd13589">
    <property type="entry name" value="PBP2_polyamine_RpCGA009"/>
    <property type="match status" value="1"/>
</dbReference>
<dbReference type="GeneID" id="68876296"/>
<dbReference type="InterPro" id="IPR006059">
    <property type="entry name" value="SBP"/>
</dbReference>
<keyword evidence="1 2" id="KW-0732">Signal</keyword>
<keyword evidence="5" id="KW-1185">Reference proteome</keyword>
<dbReference type="Proteomes" id="UP001189143">
    <property type="component" value="Unassembled WGS sequence"/>
</dbReference>
<feature type="signal peptide" evidence="2">
    <location>
        <begin position="1"/>
        <end position="25"/>
    </location>
</feature>
<dbReference type="RefSeq" id="WP_083498724.1">
    <property type="nucleotide sequence ID" value="NZ_CAMRXC010000262.1"/>
</dbReference>
<dbReference type="PANTHER" id="PTHR30006">
    <property type="entry name" value="THIAMINE-BINDING PERIPLASMIC PROTEIN-RELATED"/>
    <property type="match status" value="1"/>
</dbReference>
<dbReference type="EMBL" id="PDCJ01000002">
    <property type="protein sequence ID" value="PEG29986.1"/>
    <property type="molecule type" value="Genomic_DNA"/>
</dbReference>
<dbReference type="EMBL" id="CAMTCP010000022">
    <property type="protein sequence ID" value="CAI3540347.1"/>
    <property type="molecule type" value="Genomic_DNA"/>
</dbReference>
<reference evidence="3" key="2">
    <citation type="submission" date="2022-10" db="EMBL/GenBank/DDBJ databases">
        <authorList>
            <person name="Aires J."/>
            <person name="Mesa V."/>
        </authorList>
    </citation>
    <scope>NUCLEOTIDE SEQUENCE</scope>
    <source>
        <strain evidence="3">Clostridium neonatale JD116</strain>
    </source>
</reference>
<evidence type="ECO:0000313" key="3">
    <source>
        <dbReference type="EMBL" id="CAI3540347.1"/>
    </source>
</evidence>
<comment type="caution">
    <text evidence="4">The sequence shown here is derived from an EMBL/GenBank/DDBJ whole genome shotgun (WGS) entry which is preliminary data.</text>
</comment>
<evidence type="ECO:0000256" key="1">
    <source>
        <dbReference type="ARBA" id="ARBA00022729"/>
    </source>
</evidence>
<feature type="chain" id="PRO_5013083174" evidence="2">
    <location>
        <begin position="26"/>
        <end position="348"/>
    </location>
</feature>
<dbReference type="Pfam" id="PF13416">
    <property type="entry name" value="SBP_bac_8"/>
    <property type="match status" value="1"/>
</dbReference>
<proteinExistence type="predicted"/>
<dbReference type="SUPFAM" id="SSF53850">
    <property type="entry name" value="Periplasmic binding protein-like II"/>
    <property type="match status" value="1"/>
</dbReference>
<dbReference type="PANTHER" id="PTHR30006:SF2">
    <property type="entry name" value="ABC TRANSPORTER SUBSTRATE-BINDING PROTEIN"/>
    <property type="match status" value="1"/>
</dbReference>
<protein>
    <submittedName>
        <fullName evidence="4">Spermidine/putrescine ABC transporter substrate-binding protein</fullName>
    </submittedName>
    <submittedName>
        <fullName evidence="3">Spermidine/putrescine ABC transporter, substrate-binding protein</fullName>
    </submittedName>
</protein>
<dbReference type="GO" id="GO:0030976">
    <property type="term" value="F:thiamine pyrophosphate binding"/>
    <property type="evidence" value="ECO:0007669"/>
    <property type="project" value="TreeGrafter"/>
</dbReference>
<dbReference type="GO" id="GO:0030288">
    <property type="term" value="C:outer membrane-bounded periplasmic space"/>
    <property type="evidence" value="ECO:0007669"/>
    <property type="project" value="TreeGrafter"/>
</dbReference>
<gene>
    <name evidence="3" type="primary">potD</name>
    <name evidence="3" type="ORF">CNEO2_110004</name>
    <name evidence="4" type="ORF">CQ394_15210</name>
</gene>